<keyword evidence="4" id="KW-0472">Membrane</keyword>
<reference evidence="6" key="3">
    <citation type="submission" date="2015-06" db="UniProtKB">
        <authorList>
            <consortium name="EnsemblMetazoa"/>
        </authorList>
    </citation>
    <scope>IDENTIFICATION</scope>
</reference>
<keyword evidence="3" id="KW-1133">Transmembrane helix</keyword>
<proteinExistence type="predicted"/>
<keyword evidence="7" id="KW-1185">Reference proteome</keyword>
<evidence type="ECO:0000256" key="3">
    <source>
        <dbReference type="ARBA" id="ARBA00022989"/>
    </source>
</evidence>
<accession>R7TIN9</accession>
<organism evidence="5">
    <name type="scientific">Capitella teleta</name>
    <name type="common">Polychaete worm</name>
    <dbReference type="NCBI Taxonomy" id="283909"/>
    <lineage>
        <taxon>Eukaryota</taxon>
        <taxon>Metazoa</taxon>
        <taxon>Spiralia</taxon>
        <taxon>Lophotrochozoa</taxon>
        <taxon>Annelida</taxon>
        <taxon>Polychaeta</taxon>
        <taxon>Sedentaria</taxon>
        <taxon>Scolecida</taxon>
        <taxon>Capitellidae</taxon>
        <taxon>Capitella</taxon>
    </lineage>
</organism>
<name>R7TIN9_CAPTE</name>
<reference evidence="7" key="1">
    <citation type="submission" date="2012-12" db="EMBL/GenBank/DDBJ databases">
        <authorList>
            <person name="Hellsten U."/>
            <person name="Grimwood J."/>
            <person name="Chapman J.A."/>
            <person name="Shapiro H."/>
            <person name="Aerts A."/>
            <person name="Otillar R.P."/>
            <person name="Terry A.Y."/>
            <person name="Boore J.L."/>
            <person name="Simakov O."/>
            <person name="Marletaz F."/>
            <person name="Cho S.-J."/>
            <person name="Edsinger-Gonzales E."/>
            <person name="Havlak P."/>
            <person name="Kuo D.-H."/>
            <person name="Larsson T."/>
            <person name="Lv J."/>
            <person name="Arendt D."/>
            <person name="Savage R."/>
            <person name="Osoegawa K."/>
            <person name="de Jong P."/>
            <person name="Lindberg D.R."/>
            <person name="Seaver E.C."/>
            <person name="Weisblat D.A."/>
            <person name="Putnam N.H."/>
            <person name="Grigoriev I.V."/>
            <person name="Rokhsar D.S."/>
        </authorList>
    </citation>
    <scope>NUCLEOTIDE SEQUENCE</scope>
    <source>
        <strain evidence="7">I ESC-2004</strain>
    </source>
</reference>
<evidence type="ECO:0000313" key="7">
    <source>
        <dbReference type="Proteomes" id="UP000014760"/>
    </source>
</evidence>
<dbReference type="AlphaFoldDB" id="R7TIN9"/>
<dbReference type="EMBL" id="KB310692">
    <property type="protein sequence ID" value="ELT90955.1"/>
    <property type="molecule type" value="Genomic_DNA"/>
</dbReference>
<reference evidence="5 7" key="2">
    <citation type="journal article" date="2013" name="Nature">
        <title>Insights into bilaterian evolution from three spiralian genomes.</title>
        <authorList>
            <person name="Simakov O."/>
            <person name="Marletaz F."/>
            <person name="Cho S.J."/>
            <person name="Edsinger-Gonzales E."/>
            <person name="Havlak P."/>
            <person name="Hellsten U."/>
            <person name="Kuo D.H."/>
            <person name="Larsson T."/>
            <person name="Lv J."/>
            <person name="Arendt D."/>
            <person name="Savage R."/>
            <person name="Osoegawa K."/>
            <person name="de Jong P."/>
            <person name="Grimwood J."/>
            <person name="Chapman J.A."/>
            <person name="Shapiro H."/>
            <person name="Aerts A."/>
            <person name="Otillar R.P."/>
            <person name="Terry A.Y."/>
            <person name="Boore J.L."/>
            <person name="Grigoriev I.V."/>
            <person name="Lindberg D.R."/>
            <person name="Seaver E.C."/>
            <person name="Weisblat D.A."/>
            <person name="Putnam N.H."/>
            <person name="Rokhsar D.S."/>
        </authorList>
    </citation>
    <scope>NUCLEOTIDE SEQUENCE</scope>
    <source>
        <strain evidence="5 7">I ESC-2004</strain>
    </source>
</reference>
<dbReference type="EMBL" id="AMQN01014043">
    <property type="status" value="NOT_ANNOTATED_CDS"/>
    <property type="molecule type" value="Genomic_DNA"/>
</dbReference>
<evidence type="ECO:0000313" key="6">
    <source>
        <dbReference type="EnsemblMetazoa" id="CapteP108740"/>
    </source>
</evidence>
<dbReference type="GO" id="GO:0016020">
    <property type="term" value="C:membrane"/>
    <property type="evidence" value="ECO:0007669"/>
    <property type="project" value="UniProtKB-SubCell"/>
</dbReference>
<dbReference type="PANTHER" id="PTHR23507:SF1">
    <property type="entry name" value="FI18259P1-RELATED"/>
    <property type="match status" value="1"/>
</dbReference>
<evidence type="ECO:0000256" key="4">
    <source>
        <dbReference type="ARBA" id="ARBA00023136"/>
    </source>
</evidence>
<gene>
    <name evidence="5" type="ORF">CAPTEDRAFT_108740</name>
</gene>
<dbReference type="GO" id="GO:0022857">
    <property type="term" value="F:transmembrane transporter activity"/>
    <property type="evidence" value="ECO:0007669"/>
    <property type="project" value="TreeGrafter"/>
</dbReference>
<dbReference type="EnsemblMetazoa" id="CapteT108740">
    <property type="protein sequence ID" value="CapteP108740"/>
    <property type="gene ID" value="CapteG108740"/>
</dbReference>
<sequence>MALFRCIPPIFTSILICGSTDSFGRRFGLCLPIIGGILRALCYLTVEVAGLRLEWLFLGELIDGLFGEHLTFFACSTAYISDVASKESLVLRVIICSTMYII</sequence>
<evidence type="ECO:0000313" key="5">
    <source>
        <dbReference type="EMBL" id="ELT90955.1"/>
    </source>
</evidence>
<evidence type="ECO:0008006" key="8">
    <source>
        <dbReference type="Google" id="ProtNLM"/>
    </source>
</evidence>
<evidence type="ECO:0000256" key="2">
    <source>
        <dbReference type="ARBA" id="ARBA00022692"/>
    </source>
</evidence>
<dbReference type="HOGENOM" id="CLU_2284401_0_0_1"/>
<dbReference type="OrthoDB" id="6104307at2759"/>
<comment type="subcellular location">
    <subcellularLocation>
        <location evidence="1">Membrane</location>
        <topology evidence="1">Multi-pass membrane protein</topology>
    </subcellularLocation>
</comment>
<dbReference type="Proteomes" id="UP000014760">
    <property type="component" value="Unassembled WGS sequence"/>
</dbReference>
<dbReference type="PANTHER" id="PTHR23507">
    <property type="entry name" value="ZGC:174356"/>
    <property type="match status" value="1"/>
</dbReference>
<feature type="non-terminal residue" evidence="5">
    <location>
        <position position="102"/>
    </location>
</feature>
<keyword evidence="2" id="KW-0812">Transmembrane</keyword>
<protein>
    <recommendedName>
        <fullName evidence="8">Major facilitator superfamily associated domain-containing protein</fullName>
    </recommendedName>
</protein>
<evidence type="ECO:0000256" key="1">
    <source>
        <dbReference type="ARBA" id="ARBA00004141"/>
    </source>
</evidence>